<evidence type="ECO:0000256" key="4">
    <source>
        <dbReference type="ARBA" id="ARBA00022691"/>
    </source>
</evidence>
<dbReference type="GO" id="GO:0003886">
    <property type="term" value="F:DNA (cytosine-5-)-methyltransferase activity"/>
    <property type="evidence" value="ECO:0007669"/>
    <property type="project" value="UniProtKB-EC"/>
</dbReference>
<keyword evidence="2 7" id="KW-0489">Methyltransferase</keyword>
<dbReference type="Gene3D" id="3.90.120.10">
    <property type="entry name" value="DNA Methylase, subunit A, domain 2"/>
    <property type="match status" value="1"/>
</dbReference>
<dbReference type="PROSITE" id="PS00094">
    <property type="entry name" value="C5_MTASE_1"/>
    <property type="match status" value="1"/>
</dbReference>
<dbReference type="Pfam" id="PF00145">
    <property type="entry name" value="DNA_methylase"/>
    <property type="match status" value="2"/>
</dbReference>
<evidence type="ECO:0000313" key="8">
    <source>
        <dbReference type="EMBL" id="PTX49126.1"/>
    </source>
</evidence>
<keyword evidence="5" id="KW-0680">Restriction system</keyword>
<keyword evidence="4 7" id="KW-0949">S-adenosyl-L-methionine</keyword>
<dbReference type="InterPro" id="IPR018117">
    <property type="entry name" value="C5_DNA_meth_AS"/>
</dbReference>
<dbReference type="InterPro" id="IPR001525">
    <property type="entry name" value="C5_MeTfrase"/>
</dbReference>
<dbReference type="EMBL" id="QBKP01000008">
    <property type="protein sequence ID" value="PTX49126.1"/>
    <property type="molecule type" value="Genomic_DNA"/>
</dbReference>
<dbReference type="InterPro" id="IPR029063">
    <property type="entry name" value="SAM-dependent_MTases_sf"/>
</dbReference>
<dbReference type="GO" id="GO:0009307">
    <property type="term" value="P:DNA restriction-modification system"/>
    <property type="evidence" value="ECO:0007669"/>
    <property type="project" value="UniProtKB-KW"/>
</dbReference>
<comment type="similarity">
    <text evidence="7">Belongs to the class I-like SAM-binding methyltransferase superfamily. C5-methyltransferase family.</text>
</comment>
<proteinExistence type="inferred from homology"/>
<evidence type="ECO:0000256" key="2">
    <source>
        <dbReference type="ARBA" id="ARBA00022603"/>
    </source>
</evidence>
<dbReference type="Proteomes" id="UP000244224">
    <property type="component" value="Unassembled WGS sequence"/>
</dbReference>
<gene>
    <name evidence="8" type="ORF">C8N34_108236</name>
</gene>
<dbReference type="SUPFAM" id="SSF53335">
    <property type="entry name" value="S-adenosyl-L-methionine-dependent methyltransferases"/>
    <property type="match status" value="1"/>
</dbReference>
<dbReference type="Gene3D" id="3.40.50.150">
    <property type="entry name" value="Vaccinia Virus protein VP39"/>
    <property type="match status" value="1"/>
</dbReference>
<organism evidence="8 9">
    <name type="scientific">Gemmobacter caeni</name>
    <dbReference type="NCBI Taxonomy" id="589035"/>
    <lineage>
        <taxon>Bacteria</taxon>
        <taxon>Pseudomonadati</taxon>
        <taxon>Pseudomonadota</taxon>
        <taxon>Alphaproteobacteria</taxon>
        <taxon>Rhodobacterales</taxon>
        <taxon>Paracoccaceae</taxon>
        <taxon>Gemmobacter</taxon>
    </lineage>
</organism>
<dbReference type="PANTHER" id="PTHR46098">
    <property type="entry name" value="TRNA (CYTOSINE(38)-C(5))-METHYLTRANSFERASE"/>
    <property type="match status" value="1"/>
</dbReference>
<feature type="active site" evidence="7">
    <location>
        <position position="97"/>
    </location>
</feature>
<reference evidence="8 9" key="1">
    <citation type="submission" date="2018-04" db="EMBL/GenBank/DDBJ databases">
        <title>Genomic Encyclopedia of Archaeal and Bacterial Type Strains, Phase II (KMG-II): from individual species to whole genera.</title>
        <authorList>
            <person name="Goeker M."/>
        </authorList>
    </citation>
    <scope>NUCLEOTIDE SEQUENCE [LARGE SCALE GENOMIC DNA]</scope>
    <source>
        <strain evidence="8 9">DSM 21823</strain>
    </source>
</reference>
<dbReference type="EC" id="2.1.1.37" evidence="1"/>
<sequence>MRFGSVCSGIEAASIAWHELGWDAAWLAEVDVAASAVLAHRFGATAPRFPLEGTEKSLKRIRWGDRLVNWGDMTRLPDMVRSGAAEAPDILCGGTPCQGFSLAGLRGGLNDPRGQLTLSFVELANAIDDRRAVDGQHPCAIFWENVPGVRSDSGNAFGHFLAALVGVEDPIEPGPRPEPGRSSAHWTWKKETREHVAKWSRAGVVAGPRRTVGWRSSDAQYFGLAQRRERLFVVASAREGFDPQSVLLEFDSLRRDSAPSREPGRDVAGTLAAGTYVGGISGKCEAGLGYVQPAGDVGLVPQWWDGSPVSQTLDAVLHKGQTMPEKNRFPAVLQPVPVCIHGTQDPIVGVDLAHALGRNSGQENAVCVTGDITHALKVEGFDGSEDGTGRGHPIVPWSIMPMNSGKDFKARITDISQPLMAAGPVSGNQGGDLVQIGEMAVRRLMPVECERLMGFPDGHTLVPVGKGMAADGPRYKQLGNSWAVPCVTWIGRRLDMHLANLNGQIIDAVPLGETPTVAGGDALRIWMCVA</sequence>
<evidence type="ECO:0000256" key="5">
    <source>
        <dbReference type="ARBA" id="ARBA00022747"/>
    </source>
</evidence>
<name>A0A2T6AZA4_9RHOB</name>
<dbReference type="GO" id="GO:0032259">
    <property type="term" value="P:methylation"/>
    <property type="evidence" value="ECO:0007669"/>
    <property type="project" value="UniProtKB-KW"/>
</dbReference>
<dbReference type="PROSITE" id="PS51679">
    <property type="entry name" value="SAM_MT_C5"/>
    <property type="match status" value="1"/>
</dbReference>
<keyword evidence="3 7" id="KW-0808">Transferase</keyword>
<evidence type="ECO:0000256" key="3">
    <source>
        <dbReference type="ARBA" id="ARBA00022679"/>
    </source>
</evidence>
<evidence type="ECO:0000256" key="7">
    <source>
        <dbReference type="PROSITE-ProRule" id="PRU01016"/>
    </source>
</evidence>
<keyword evidence="9" id="KW-1185">Reference proteome</keyword>
<evidence type="ECO:0000256" key="1">
    <source>
        <dbReference type="ARBA" id="ARBA00011975"/>
    </source>
</evidence>
<comment type="caution">
    <text evidence="8">The sequence shown here is derived from an EMBL/GenBank/DDBJ whole genome shotgun (WGS) entry which is preliminary data.</text>
</comment>
<dbReference type="InterPro" id="IPR050750">
    <property type="entry name" value="C5-MTase"/>
</dbReference>
<comment type="catalytic activity">
    <reaction evidence="6">
        <text>a 2'-deoxycytidine in DNA + S-adenosyl-L-methionine = a 5-methyl-2'-deoxycytidine in DNA + S-adenosyl-L-homocysteine + H(+)</text>
        <dbReference type="Rhea" id="RHEA:13681"/>
        <dbReference type="Rhea" id="RHEA-COMP:11369"/>
        <dbReference type="Rhea" id="RHEA-COMP:11370"/>
        <dbReference type="ChEBI" id="CHEBI:15378"/>
        <dbReference type="ChEBI" id="CHEBI:57856"/>
        <dbReference type="ChEBI" id="CHEBI:59789"/>
        <dbReference type="ChEBI" id="CHEBI:85452"/>
        <dbReference type="ChEBI" id="CHEBI:85454"/>
        <dbReference type="EC" id="2.1.1.37"/>
    </reaction>
</comment>
<dbReference type="AlphaFoldDB" id="A0A2T6AZA4"/>
<evidence type="ECO:0000256" key="6">
    <source>
        <dbReference type="ARBA" id="ARBA00047422"/>
    </source>
</evidence>
<dbReference type="RefSeq" id="WP_108129383.1">
    <property type="nucleotide sequence ID" value="NZ_QBKP01000008.1"/>
</dbReference>
<dbReference type="OrthoDB" id="9813719at2"/>
<evidence type="ECO:0000313" key="9">
    <source>
        <dbReference type="Proteomes" id="UP000244224"/>
    </source>
</evidence>
<dbReference type="PANTHER" id="PTHR46098:SF1">
    <property type="entry name" value="TRNA (CYTOSINE(38)-C(5))-METHYLTRANSFERASE"/>
    <property type="match status" value="1"/>
</dbReference>
<protein>
    <recommendedName>
        <fullName evidence="1">DNA (cytosine-5-)-methyltransferase</fullName>
        <ecNumber evidence="1">2.1.1.37</ecNumber>
    </recommendedName>
</protein>
<accession>A0A2T6AZA4</accession>